<evidence type="ECO:0000313" key="10">
    <source>
        <dbReference type="Proteomes" id="UP000321490"/>
    </source>
</evidence>
<evidence type="ECO:0000256" key="3">
    <source>
        <dbReference type="ARBA" id="ARBA00022475"/>
    </source>
</evidence>
<dbReference type="GO" id="GO:0005886">
    <property type="term" value="C:plasma membrane"/>
    <property type="evidence" value="ECO:0007669"/>
    <property type="project" value="UniProtKB-SubCell"/>
</dbReference>
<organism evidence="9 10">
    <name type="scientific">Modestobacter roseus</name>
    <dbReference type="NCBI Taxonomy" id="1181884"/>
    <lineage>
        <taxon>Bacteria</taxon>
        <taxon>Bacillati</taxon>
        <taxon>Actinomycetota</taxon>
        <taxon>Actinomycetes</taxon>
        <taxon>Geodermatophilales</taxon>
        <taxon>Geodermatophilaceae</taxon>
        <taxon>Modestobacter</taxon>
    </lineage>
</organism>
<comment type="caution">
    <text evidence="9">The sequence shown here is derived from an EMBL/GenBank/DDBJ whole genome shotgun (WGS) entry which is preliminary data.</text>
</comment>
<keyword evidence="3" id="KW-1003">Cell membrane</keyword>
<proteinExistence type="inferred from homology"/>
<feature type="transmembrane region" description="Helical" evidence="7">
    <location>
        <begin position="32"/>
        <end position="54"/>
    </location>
</feature>
<feature type="domain" description="VTT" evidence="8">
    <location>
        <begin position="25"/>
        <end position="139"/>
    </location>
</feature>
<name>A0A562IPM6_9ACTN</name>
<accession>A0A562IPM6</accession>
<evidence type="ECO:0000256" key="7">
    <source>
        <dbReference type="SAM" id="Phobius"/>
    </source>
</evidence>
<evidence type="ECO:0000256" key="5">
    <source>
        <dbReference type="ARBA" id="ARBA00022989"/>
    </source>
</evidence>
<reference evidence="9 10" key="1">
    <citation type="submission" date="2019-07" db="EMBL/GenBank/DDBJ databases">
        <title>R&amp;d 2014.</title>
        <authorList>
            <person name="Klenk H.-P."/>
        </authorList>
    </citation>
    <scope>NUCLEOTIDE SEQUENCE [LARGE SCALE GENOMIC DNA]</scope>
    <source>
        <strain evidence="9 10">DSM 45764</strain>
    </source>
</reference>
<evidence type="ECO:0000313" key="9">
    <source>
        <dbReference type="EMBL" id="TWH72941.1"/>
    </source>
</evidence>
<sequence>MQLHLTLAALMLLEGPITTVAAGSLVATGVLSLVPVWVLAVCADVVSDSLLFLLGRYGRHPRVAPLLARFGLSADRADRLRDRVGRHLPRVVVGAKLVDLGAVPAFLAAGLAGVRYRRFLAWIALTSAVRAAVLVALGVLAGQHVAALVDTPGAAVAVSAALGAVLLTVSLVVKKTLTHRTRGALP</sequence>
<dbReference type="OrthoDB" id="3399550at2"/>
<dbReference type="EMBL" id="VLKF01000001">
    <property type="protein sequence ID" value="TWH72941.1"/>
    <property type="molecule type" value="Genomic_DNA"/>
</dbReference>
<gene>
    <name evidence="9" type="ORF">JD78_01464</name>
</gene>
<dbReference type="RefSeq" id="WP_153360885.1">
    <property type="nucleotide sequence ID" value="NZ_ML762498.1"/>
</dbReference>
<dbReference type="AlphaFoldDB" id="A0A562IPM6"/>
<evidence type="ECO:0000259" key="8">
    <source>
        <dbReference type="Pfam" id="PF09335"/>
    </source>
</evidence>
<feature type="transmembrane region" description="Helical" evidence="7">
    <location>
        <begin position="119"/>
        <end position="141"/>
    </location>
</feature>
<dbReference type="InterPro" id="IPR051311">
    <property type="entry name" value="DedA_domain"/>
</dbReference>
<comment type="similarity">
    <text evidence="2">Belongs to the DedA family.</text>
</comment>
<dbReference type="Pfam" id="PF09335">
    <property type="entry name" value="VTT_dom"/>
    <property type="match status" value="1"/>
</dbReference>
<keyword evidence="4 7" id="KW-0812">Transmembrane</keyword>
<evidence type="ECO:0000256" key="4">
    <source>
        <dbReference type="ARBA" id="ARBA00022692"/>
    </source>
</evidence>
<evidence type="ECO:0000256" key="6">
    <source>
        <dbReference type="ARBA" id="ARBA00023136"/>
    </source>
</evidence>
<feature type="transmembrane region" description="Helical" evidence="7">
    <location>
        <begin position="153"/>
        <end position="173"/>
    </location>
</feature>
<evidence type="ECO:0000256" key="1">
    <source>
        <dbReference type="ARBA" id="ARBA00004651"/>
    </source>
</evidence>
<keyword evidence="6 7" id="KW-0472">Membrane</keyword>
<dbReference type="PANTHER" id="PTHR42709">
    <property type="entry name" value="ALKALINE PHOSPHATASE LIKE PROTEIN"/>
    <property type="match status" value="1"/>
</dbReference>
<comment type="subcellular location">
    <subcellularLocation>
        <location evidence="1">Cell membrane</location>
        <topology evidence="1">Multi-pass membrane protein</topology>
    </subcellularLocation>
</comment>
<protein>
    <submittedName>
        <fullName evidence="9">Membrane protein DedA with SNARE-associated domain</fullName>
    </submittedName>
</protein>
<dbReference type="Proteomes" id="UP000321490">
    <property type="component" value="Unassembled WGS sequence"/>
</dbReference>
<dbReference type="PANTHER" id="PTHR42709:SF6">
    <property type="entry name" value="UNDECAPRENYL PHOSPHATE TRANSPORTER A"/>
    <property type="match status" value="1"/>
</dbReference>
<evidence type="ECO:0000256" key="2">
    <source>
        <dbReference type="ARBA" id="ARBA00010792"/>
    </source>
</evidence>
<keyword evidence="10" id="KW-1185">Reference proteome</keyword>
<keyword evidence="5 7" id="KW-1133">Transmembrane helix</keyword>
<dbReference type="InterPro" id="IPR032816">
    <property type="entry name" value="VTT_dom"/>
</dbReference>